<dbReference type="AlphaFoldDB" id="A0A090IXU4"/>
<keyword evidence="8" id="KW-1185">Reference proteome</keyword>
<dbReference type="KEGG" id="bthv:CQJ30_07665"/>
<dbReference type="NCBIfam" id="TIGR02737">
    <property type="entry name" value="caa3_CtaG"/>
    <property type="match status" value="1"/>
</dbReference>
<evidence type="ECO:0000256" key="6">
    <source>
        <dbReference type="SAM" id="Phobius"/>
    </source>
</evidence>
<evidence type="ECO:0000313" key="7">
    <source>
        <dbReference type="EMBL" id="CEE01278.1"/>
    </source>
</evidence>
<gene>
    <name evidence="7" type="primary">ctaG</name>
    <name evidence="7" type="ORF">BT1A1_1449</name>
</gene>
<feature type="transmembrane region" description="Helical" evidence="6">
    <location>
        <begin position="188"/>
        <end position="205"/>
    </location>
</feature>
<evidence type="ECO:0000256" key="4">
    <source>
        <dbReference type="ARBA" id="ARBA00022989"/>
    </source>
</evidence>
<proteinExistence type="predicted"/>
<keyword evidence="4 6" id="KW-1133">Transmembrane helix</keyword>
<evidence type="ECO:0000256" key="5">
    <source>
        <dbReference type="ARBA" id="ARBA00023136"/>
    </source>
</evidence>
<evidence type="ECO:0000256" key="3">
    <source>
        <dbReference type="ARBA" id="ARBA00022692"/>
    </source>
</evidence>
<keyword evidence="2" id="KW-1003">Cell membrane</keyword>
<dbReference type="InterPro" id="IPR014108">
    <property type="entry name" value="Caa3-assmbl_CtaG"/>
</dbReference>
<dbReference type="Pfam" id="PF09678">
    <property type="entry name" value="Caa3_CtaG"/>
    <property type="match status" value="1"/>
</dbReference>
<reference evidence="7 8" key="1">
    <citation type="submission" date="2014-07" db="EMBL/GenBank/DDBJ databases">
        <authorList>
            <person name="Wibberg Daniel"/>
        </authorList>
    </citation>
    <scope>NUCLEOTIDE SEQUENCE [LARGE SCALE GENOMIC DNA]</scope>
</reference>
<evidence type="ECO:0000313" key="8">
    <source>
        <dbReference type="Proteomes" id="UP000040576"/>
    </source>
</evidence>
<feature type="transmembrane region" description="Helical" evidence="6">
    <location>
        <begin position="123"/>
        <end position="142"/>
    </location>
</feature>
<evidence type="ECO:0000256" key="1">
    <source>
        <dbReference type="ARBA" id="ARBA00004651"/>
    </source>
</evidence>
<sequence>MFRLEQFGFRALWSPYFFLFLLVLTLIFFYVAKKQRHRFEGSELLTKKEGTLFIFTMLFLYIIKGSPIDLLGHLMFTFHMIQMAFLYLLIPQLIITSVPVWMWKKLLSLPVINKVFAFFTRPLIALIVFNGMFSFYHIPLIFDQVKTNIWYHALYTGILFLFAIFMWWPLINKVETEKRLSGLKKVGYLFADSILITPACALIIFNHTPMYETYTNIEAWVQSLHLCVPADVISTLQLSGPEMFNLMSAQYDQQTGGVVMKILQEIIYGVILYRIMMDWYKREQEETDSFPIPGNGP</sequence>
<feature type="transmembrane region" description="Helical" evidence="6">
    <location>
        <begin position="52"/>
        <end position="72"/>
    </location>
</feature>
<dbReference type="Proteomes" id="UP000040576">
    <property type="component" value="Unassembled WGS sequence"/>
</dbReference>
<comment type="subcellular location">
    <subcellularLocation>
        <location evidence="1">Cell membrane</location>
        <topology evidence="1">Multi-pass membrane protein</topology>
    </subcellularLocation>
</comment>
<keyword evidence="3 6" id="KW-0812">Transmembrane</keyword>
<evidence type="ECO:0000256" key="2">
    <source>
        <dbReference type="ARBA" id="ARBA00022475"/>
    </source>
</evidence>
<keyword evidence="5 6" id="KW-0472">Membrane</keyword>
<dbReference type="EMBL" id="CCRF01000044">
    <property type="protein sequence ID" value="CEE01278.1"/>
    <property type="molecule type" value="Genomic_DNA"/>
</dbReference>
<feature type="transmembrane region" description="Helical" evidence="6">
    <location>
        <begin position="149"/>
        <end position="168"/>
    </location>
</feature>
<protein>
    <submittedName>
        <fullName evidence="7">Protein CtaG</fullName>
    </submittedName>
</protein>
<dbReference type="InterPro" id="IPR019108">
    <property type="entry name" value="Caa3_assmbl_CtaG-rel"/>
</dbReference>
<feature type="transmembrane region" description="Helical" evidence="6">
    <location>
        <begin position="12"/>
        <end position="32"/>
    </location>
</feature>
<dbReference type="RefSeq" id="WP_034769539.1">
    <property type="nucleotide sequence ID" value="NZ_CCRF01000044.1"/>
</dbReference>
<feature type="transmembrane region" description="Helical" evidence="6">
    <location>
        <begin position="84"/>
        <end position="103"/>
    </location>
</feature>
<name>A0A090IXU4_9BACI</name>
<organism evidence="7 8">
    <name type="scientific">Caldibacillus thermoamylovorans</name>
    <dbReference type="NCBI Taxonomy" id="35841"/>
    <lineage>
        <taxon>Bacteria</taxon>
        <taxon>Bacillati</taxon>
        <taxon>Bacillota</taxon>
        <taxon>Bacilli</taxon>
        <taxon>Bacillales</taxon>
        <taxon>Bacillaceae</taxon>
        <taxon>Caldibacillus</taxon>
    </lineage>
</organism>
<dbReference type="GO" id="GO:0005886">
    <property type="term" value="C:plasma membrane"/>
    <property type="evidence" value="ECO:0007669"/>
    <property type="project" value="UniProtKB-SubCell"/>
</dbReference>
<accession>A0A090IXU4</accession>